<evidence type="ECO:0000256" key="2">
    <source>
        <dbReference type="ARBA" id="ARBA00023163"/>
    </source>
</evidence>
<gene>
    <name evidence="4" type="ORF">GT347_02935</name>
</gene>
<dbReference type="Pfam" id="PF06719">
    <property type="entry name" value="AraC_N"/>
    <property type="match status" value="1"/>
</dbReference>
<dbReference type="InterPro" id="IPR009594">
    <property type="entry name" value="Tscrpt_reg_HTH_AraC_N"/>
</dbReference>
<dbReference type="EMBL" id="CP047650">
    <property type="protein sequence ID" value="QHI97030.1"/>
    <property type="molecule type" value="Genomic_DNA"/>
</dbReference>
<dbReference type="GO" id="GO:0003700">
    <property type="term" value="F:DNA-binding transcription factor activity"/>
    <property type="evidence" value="ECO:0007669"/>
    <property type="project" value="InterPro"/>
</dbReference>
<feature type="domain" description="HTH araC/xylS-type" evidence="3">
    <location>
        <begin position="190"/>
        <end position="288"/>
    </location>
</feature>
<dbReference type="SMART" id="SM00342">
    <property type="entry name" value="HTH_ARAC"/>
    <property type="match status" value="1"/>
</dbReference>
<sequence length="317" mass="34287">MTETLLQSVRRHADTFADANGIARTPIPGLIAVRAEQPSGLVHDIYKPLVCLVLQGSKQVAVARQTWSLAPGDSLLIAADLPTVSQVTRATPAEPYLSLVLELDLAVIGELTMQMQAAHGDDHQAARAVPTDTEVADAALRLMRLLDRPQALPILQDQGVREWHYWLLAGRHGAAIRQLGRPESQASRVARAVALLRAEFDRPLPVERLAQTAGMSASSFHHHFRAVTSLSPLQFQKQLRLIEARRRMVAEGASASSAAFAVGYESVPQFTREYGRMFGLPPGRDKQAACNSGSPSIQPCGGLAANAASDVYPRTDL</sequence>
<proteinExistence type="predicted"/>
<name>A0A857IZJ8_9BURK</name>
<organism evidence="4 5">
    <name type="scientific">Xylophilus rhododendri</name>
    <dbReference type="NCBI Taxonomy" id="2697032"/>
    <lineage>
        <taxon>Bacteria</taxon>
        <taxon>Pseudomonadati</taxon>
        <taxon>Pseudomonadota</taxon>
        <taxon>Betaproteobacteria</taxon>
        <taxon>Burkholderiales</taxon>
        <taxon>Xylophilus</taxon>
    </lineage>
</organism>
<dbReference type="RefSeq" id="WP_160550548.1">
    <property type="nucleotide sequence ID" value="NZ_CP047650.1"/>
</dbReference>
<dbReference type="PROSITE" id="PS01124">
    <property type="entry name" value="HTH_ARAC_FAMILY_2"/>
    <property type="match status" value="1"/>
</dbReference>
<reference evidence="4 5" key="1">
    <citation type="submission" date="2020-01" db="EMBL/GenBank/DDBJ databases">
        <title>Genome sequencing of strain KACC 21265.</title>
        <authorList>
            <person name="Heo J."/>
            <person name="Kim S.-J."/>
            <person name="Kim J.-S."/>
            <person name="Hong S.-B."/>
            <person name="Kwon S.-W."/>
        </authorList>
    </citation>
    <scope>NUCLEOTIDE SEQUENCE [LARGE SCALE GENOMIC DNA]</scope>
    <source>
        <strain evidence="4 5">KACC 21265</strain>
    </source>
</reference>
<dbReference type="Proteomes" id="UP000464787">
    <property type="component" value="Chromosome"/>
</dbReference>
<evidence type="ECO:0000259" key="3">
    <source>
        <dbReference type="PROSITE" id="PS01124"/>
    </source>
</evidence>
<dbReference type="PANTHER" id="PTHR43436">
    <property type="entry name" value="ARAC-FAMILY TRANSCRIPTIONAL REGULATOR"/>
    <property type="match status" value="1"/>
</dbReference>
<dbReference type="AlphaFoldDB" id="A0A857IZJ8"/>
<evidence type="ECO:0000256" key="1">
    <source>
        <dbReference type="ARBA" id="ARBA00023015"/>
    </source>
</evidence>
<protein>
    <submittedName>
        <fullName evidence="4">Helix-turn-helix domain-containing protein</fullName>
    </submittedName>
</protein>
<dbReference type="PANTHER" id="PTHR43436:SF1">
    <property type="entry name" value="TRANSCRIPTIONAL REGULATORY PROTEIN"/>
    <property type="match status" value="1"/>
</dbReference>
<dbReference type="InterPro" id="IPR009057">
    <property type="entry name" value="Homeodomain-like_sf"/>
</dbReference>
<evidence type="ECO:0000313" key="4">
    <source>
        <dbReference type="EMBL" id="QHI97030.1"/>
    </source>
</evidence>
<accession>A0A857IZJ8</accession>
<dbReference type="GO" id="GO:0043565">
    <property type="term" value="F:sequence-specific DNA binding"/>
    <property type="evidence" value="ECO:0007669"/>
    <property type="project" value="InterPro"/>
</dbReference>
<keyword evidence="1" id="KW-0805">Transcription regulation</keyword>
<dbReference type="KEGG" id="xyk:GT347_02935"/>
<dbReference type="Pfam" id="PF12833">
    <property type="entry name" value="HTH_18"/>
    <property type="match status" value="1"/>
</dbReference>
<evidence type="ECO:0000313" key="5">
    <source>
        <dbReference type="Proteomes" id="UP000464787"/>
    </source>
</evidence>
<dbReference type="InterPro" id="IPR018060">
    <property type="entry name" value="HTH_AraC"/>
</dbReference>
<keyword evidence="2" id="KW-0804">Transcription</keyword>
<keyword evidence="5" id="KW-1185">Reference proteome</keyword>
<dbReference type="SUPFAM" id="SSF46689">
    <property type="entry name" value="Homeodomain-like"/>
    <property type="match status" value="2"/>
</dbReference>
<dbReference type="Gene3D" id="1.10.10.60">
    <property type="entry name" value="Homeodomain-like"/>
    <property type="match status" value="2"/>
</dbReference>